<reference evidence="2" key="1">
    <citation type="submission" date="2014-09" db="EMBL/GenBank/DDBJ databases">
        <authorList>
            <person name="Magalhaes I.L.F."/>
            <person name="Oliveira U."/>
            <person name="Santos F.R."/>
            <person name="Vidigal T.H.D.A."/>
            <person name="Brescovit A.D."/>
            <person name="Santos A.J."/>
        </authorList>
    </citation>
    <scope>NUCLEOTIDE SEQUENCE</scope>
    <source>
        <tissue evidence="2">Shoot tissue taken approximately 20 cm above the soil surface</tissue>
    </source>
</reference>
<name>A0A0A9GHW5_ARUDO</name>
<sequence>MKRNAGVRKRKKSYLKLPRRHKPLKIRTSEN</sequence>
<organism evidence="2">
    <name type="scientific">Arundo donax</name>
    <name type="common">Giant reed</name>
    <name type="synonym">Donax arundinaceus</name>
    <dbReference type="NCBI Taxonomy" id="35708"/>
    <lineage>
        <taxon>Eukaryota</taxon>
        <taxon>Viridiplantae</taxon>
        <taxon>Streptophyta</taxon>
        <taxon>Embryophyta</taxon>
        <taxon>Tracheophyta</taxon>
        <taxon>Spermatophyta</taxon>
        <taxon>Magnoliopsida</taxon>
        <taxon>Liliopsida</taxon>
        <taxon>Poales</taxon>
        <taxon>Poaceae</taxon>
        <taxon>PACMAD clade</taxon>
        <taxon>Arundinoideae</taxon>
        <taxon>Arundineae</taxon>
        <taxon>Arundo</taxon>
    </lineage>
</organism>
<dbReference type="EMBL" id="GBRH01173206">
    <property type="protein sequence ID" value="JAE24690.1"/>
    <property type="molecule type" value="Transcribed_RNA"/>
</dbReference>
<feature type="region of interest" description="Disordered" evidence="1">
    <location>
        <begin position="1"/>
        <end position="31"/>
    </location>
</feature>
<dbReference type="AlphaFoldDB" id="A0A0A9GHW5"/>
<reference evidence="2" key="2">
    <citation type="journal article" date="2015" name="Data Brief">
        <title>Shoot transcriptome of the giant reed, Arundo donax.</title>
        <authorList>
            <person name="Barrero R.A."/>
            <person name="Guerrero F.D."/>
            <person name="Moolhuijzen P."/>
            <person name="Goolsby J.A."/>
            <person name="Tidwell J."/>
            <person name="Bellgard S.E."/>
            <person name="Bellgard M.I."/>
        </authorList>
    </citation>
    <scope>NUCLEOTIDE SEQUENCE</scope>
    <source>
        <tissue evidence="2">Shoot tissue taken approximately 20 cm above the soil surface</tissue>
    </source>
</reference>
<protein>
    <submittedName>
        <fullName evidence="2">Uncharacterized protein</fullName>
    </submittedName>
</protein>
<proteinExistence type="predicted"/>
<accession>A0A0A9GHW5</accession>
<evidence type="ECO:0000313" key="2">
    <source>
        <dbReference type="EMBL" id="JAE24690.1"/>
    </source>
</evidence>
<evidence type="ECO:0000256" key="1">
    <source>
        <dbReference type="SAM" id="MobiDB-lite"/>
    </source>
</evidence>
<feature type="compositionally biased region" description="Basic residues" evidence="1">
    <location>
        <begin position="1"/>
        <end position="25"/>
    </location>
</feature>